<evidence type="ECO:0000259" key="8">
    <source>
        <dbReference type="PROSITE" id="PS50206"/>
    </source>
</evidence>
<feature type="domain" description="Rhodanese" evidence="8">
    <location>
        <begin position="276"/>
        <end position="418"/>
    </location>
</feature>
<dbReference type="Proteomes" id="UP000615446">
    <property type="component" value="Unassembled WGS sequence"/>
</dbReference>
<feature type="domain" description="Tyrosine specific protein phosphatases" evidence="7">
    <location>
        <begin position="649"/>
        <end position="710"/>
    </location>
</feature>
<dbReference type="InterPro" id="IPR001763">
    <property type="entry name" value="Rhodanese-like_dom"/>
</dbReference>
<comment type="similarity">
    <text evidence="1">Belongs to the protein-tyrosine phosphatase family. Non-receptor class dual specificity subfamily.</text>
</comment>
<comment type="caution">
    <text evidence="9">The sequence shown here is derived from an EMBL/GenBank/DDBJ whole genome shotgun (WGS) entry which is preliminary data.</text>
</comment>
<evidence type="ECO:0000259" key="7">
    <source>
        <dbReference type="PROSITE" id="PS50056"/>
    </source>
</evidence>
<evidence type="ECO:0000256" key="1">
    <source>
        <dbReference type="ARBA" id="ARBA00008601"/>
    </source>
</evidence>
<dbReference type="PANTHER" id="PTHR10159">
    <property type="entry name" value="DUAL SPECIFICITY PROTEIN PHOSPHATASE"/>
    <property type="match status" value="1"/>
</dbReference>
<dbReference type="GO" id="GO:0005737">
    <property type="term" value="C:cytoplasm"/>
    <property type="evidence" value="ECO:0007669"/>
    <property type="project" value="TreeGrafter"/>
</dbReference>
<feature type="compositionally biased region" description="Low complexity" evidence="5">
    <location>
        <begin position="162"/>
        <end position="173"/>
    </location>
</feature>
<evidence type="ECO:0000256" key="5">
    <source>
        <dbReference type="SAM" id="MobiDB-lite"/>
    </source>
</evidence>
<evidence type="ECO:0000313" key="11">
    <source>
        <dbReference type="Proteomes" id="UP000247702"/>
    </source>
</evidence>
<accession>A0A2Z6Q1P7</accession>
<dbReference type="SMART" id="SM00195">
    <property type="entry name" value="DSPc"/>
    <property type="match status" value="1"/>
</dbReference>
<dbReference type="InterPro" id="IPR000340">
    <property type="entry name" value="Dual-sp_phosphatase_cat-dom"/>
</dbReference>
<feature type="region of interest" description="Disordered" evidence="5">
    <location>
        <begin position="484"/>
        <end position="540"/>
    </location>
</feature>
<feature type="compositionally biased region" description="Low complexity" evidence="5">
    <location>
        <begin position="139"/>
        <end position="154"/>
    </location>
</feature>
<evidence type="ECO:0000313" key="9">
    <source>
        <dbReference type="EMBL" id="GBB83355.1"/>
    </source>
</evidence>
<feature type="region of interest" description="Disordered" evidence="5">
    <location>
        <begin position="424"/>
        <end position="459"/>
    </location>
</feature>
<dbReference type="EMBL" id="BEXD01000013">
    <property type="protein sequence ID" value="GBB83355.1"/>
    <property type="molecule type" value="Genomic_DNA"/>
</dbReference>
<dbReference type="PANTHER" id="PTHR10159:SF530">
    <property type="entry name" value="DUAL SPECIFICITY PROTEIN PHOSPHATASE DDB_G0271350-RELATED"/>
    <property type="match status" value="1"/>
</dbReference>
<organism evidence="9 11">
    <name type="scientific">Rhizophagus clarus</name>
    <dbReference type="NCBI Taxonomy" id="94130"/>
    <lineage>
        <taxon>Eukaryota</taxon>
        <taxon>Fungi</taxon>
        <taxon>Fungi incertae sedis</taxon>
        <taxon>Mucoromycota</taxon>
        <taxon>Glomeromycotina</taxon>
        <taxon>Glomeromycetes</taxon>
        <taxon>Glomerales</taxon>
        <taxon>Glomeraceae</taxon>
        <taxon>Rhizophagus</taxon>
    </lineage>
</organism>
<proteinExistence type="inferred from homology"/>
<dbReference type="EC" id="3.1.3.48" evidence="2"/>
<dbReference type="InterPro" id="IPR000387">
    <property type="entry name" value="Tyr_Pase_dom"/>
</dbReference>
<feature type="compositionally biased region" description="Polar residues" evidence="5">
    <location>
        <begin position="1"/>
        <end position="19"/>
    </location>
</feature>
<evidence type="ECO:0000256" key="3">
    <source>
        <dbReference type="ARBA" id="ARBA00022801"/>
    </source>
</evidence>
<dbReference type="FunFam" id="3.90.190.10:FF:000120">
    <property type="entry name" value="MAP kinase phosphatase, putative"/>
    <property type="match status" value="1"/>
</dbReference>
<reference evidence="10" key="2">
    <citation type="submission" date="2019-10" db="EMBL/GenBank/DDBJ databases">
        <title>Conservation and host-specific expression of non-tandemly repeated heterogenous ribosome RNA gene in arbuscular mycorrhizal fungi.</title>
        <authorList>
            <person name="Maeda T."/>
            <person name="Kobayashi Y."/>
            <person name="Nakagawa T."/>
            <person name="Ezawa T."/>
            <person name="Yamaguchi K."/>
            <person name="Bino T."/>
            <person name="Nishimoto Y."/>
            <person name="Shigenobu S."/>
            <person name="Kawaguchi M."/>
        </authorList>
    </citation>
    <scope>NUCLEOTIDE SEQUENCE</scope>
    <source>
        <strain evidence="10">HR1</strain>
    </source>
</reference>
<dbReference type="Gene3D" id="3.40.250.10">
    <property type="entry name" value="Rhodanese-like domain"/>
    <property type="match status" value="1"/>
</dbReference>
<feature type="region of interest" description="Disordered" evidence="5">
    <location>
        <begin position="67"/>
        <end position="95"/>
    </location>
</feature>
<protein>
    <recommendedName>
        <fullName evidence="2">protein-tyrosine-phosphatase</fullName>
        <ecNumber evidence="2">3.1.3.48</ecNumber>
    </recommendedName>
</protein>
<keyword evidence="3" id="KW-0378">Hydrolase</keyword>
<dbReference type="SUPFAM" id="SSF52799">
    <property type="entry name" value="(Phosphotyrosine protein) phosphatases II"/>
    <property type="match status" value="1"/>
</dbReference>
<evidence type="ECO:0000256" key="2">
    <source>
        <dbReference type="ARBA" id="ARBA00013064"/>
    </source>
</evidence>
<dbReference type="Pfam" id="PF00782">
    <property type="entry name" value="DSPc"/>
    <property type="match status" value="1"/>
</dbReference>
<name>A0A2Z6Q1P7_9GLOM</name>
<feature type="region of interest" description="Disordered" evidence="5">
    <location>
        <begin position="1"/>
        <end position="22"/>
    </location>
</feature>
<dbReference type="InterPro" id="IPR020422">
    <property type="entry name" value="TYR_PHOSPHATASE_DUAL_dom"/>
</dbReference>
<dbReference type="PROSITE" id="PS50054">
    <property type="entry name" value="TYR_PHOSPHATASE_DUAL"/>
    <property type="match status" value="1"/>
</dbReference>
<evidence type="ECO:0000259" key="6">
    <source>
        <dbReference type="PROSITE" id="PS50054"/>
    </source>
</evidence>
<reference evidence="9 11" key="1">
    <citation type="submission" date="2017-11" db="EMBL/GenBank/DDBJ databases">
        <title>The genome of Rhizophagus clarus HR1 reveals common genetic basis of auxotrophy among arbuscular mycorrhizal fungi.</title>
        <authorList>
            <person name="Kobayashi Y."/>
        </authorList>
    </citation>
    <scope>NUCLEOTIDE SEQUENCE [LARGE SCALE GENOMIC DNA]</scope>
    <source>
        <strain evidence="9 11">HR1</strain>
    </source>
</reference>
<dbReference type="AlphaFoldDB" id="A0A2Z6Q1P7"/>
<sequence length="766" mass="86013">MNSTSTKQSTIGLTRQTFESEAPLNTMEKGSGFLDSTFRITGYRKRRLSKLPAPVIIPTPSIIISRSPVSPSKSDSYLLEQQNSQKPPQSPTKRFVLKPISALTAAFQRTTITGRKSSPMTLLKFQKSHSNNNNNFLRQKSSSSPKLSLSSSPQSPKPPKSPKLLYRKGSSGSIRKRSESPTNNTTSNPVAVAAAAAAVAAQSPTNNSKNSFRFGNNGSKLGKFKSSGNSCRKALPILPSELAERLRESSSNSAKFEEENSYYYDENNGNIIKPFRLPKPILIDVRNLSLYQSDHIRDSFNVNLPTLLIKRYRRGNMSNFSLDSFITTPEGKDKYLEVINEDGGKYYHDIIIFDELMDESDKVSPSWTLLNVLERAMSSYHTNSSSESIDEINELPRGRVYWLKGGFEAFRSWDQRGEFIISEPDIGSISDKEKSDDGNLMECENQDQQGTNLVRRDSLFSVNTERSSLRRKKSVKQPSLEINTQQHQLQQPQPPQKHSPPQLQLQPPTPSPLLETCGTKQAEVPRGRRPSNGLQHLLTQPCNGKLGETLSFYPTASYGVHDFSDDSSLDTPPPVTHPEIAFEVSTIIPGFLFLGPEITKEDEVKELEDKGVKRILNMAFECEDSLKLKEKFDRYLKLNIKDSVEEDVEKGLKIAVNFIERAQEDQTPIYVHCRAGKSRSVTAVLAYLIKARHWTLKHAYDYVMERRNSISPNIGFVAELMRIEEDILGFKRNGGAVTGVNPRKKEETMDMEGVEPLGRQPKTAFF</sequence>
<feature type="region of interest" description="Disordered" evidence="5">
    <location>
        <begin position="130"/>
        <end position="188"/>
    </location>
</feature>
<dbReference type="CDD" id="cd14498">
    <property type="entry name" value="DSP"/>
    <property type="match status" value="1"/>
</dbReference>
<dbReference type="STRING" id="94130.A0A2Z6Q1P7"/>
<dbReference type="PROSITE" id="PS50206">
    <property type="entry name" value="RHODANESE_3"/>
    <property type="match status" value="1"/>
</dbReference>
<evidence type="ECO:0000313" key="10">
    <source>
        <dbReference type="EMBL" id="GES89410.1"/>
    </source>
</evidence>
<feature type="domain" description="Tyrosine-protein phosphatase" evidence="6">
    <location>
        <begin position="583"/>
        <end position="729"/>
    </location>
</feature>
<dbReference type="PROSITE" id="PS50056">
    <property type="entry name" value="TYR_PHOSPHATASE_2"/>
    <property type="match status" value="1"/>
</dbReference>
<dbReference type="EMBL" id="BLAL01000187">
    <property type="protein sequence ID" value="GES89410.1"/>
    <property type="molecule type" value="Genomic_DNA"/>
</dbReference>
<dbReference type="SUPFAM" id="SSF52821">
    <property type="entry name" value="Rhodanese/Cell cycle control phosphatase"/>
    <property type="match status" value="1"/>
</dbReference>
<evidence type="ECO:0000256" key="4">
    <source>
        <dbReference type="ARBA" id="ARBA00022912"/>
    </source>
</evidence>
<feature type="compositionally biased region" description="Polar residues" evidence="5">
    <location>
        <begin position="73"/>
        <end position="87"/>
    </location>
</feature>
<dbReference type="GO" id="GO:0004725">
    <property type="term" value="F:protein tyrosine phosphatase activity"/>
    <property type="evidence" value="ECO:0007669"/>
    <property type="project" value="UniProtKB-EC"/>
</dbReference>
<dbReference type="Gene3D" id="3.90.190.10">
    <property type="entry name" value="Protein tyrosine phosphatase superfamily"/>
    <property type="match status" value="1"/>
</dbReference>
<dbReference type="OrthoDB" id="273181at2759"/>
<keyword evidence="11" id="KW-1185">Reference proteome</keyword>
<gene>
    <name evidence="10" type="ORF">RCL2_001630900</name>
    <name evidence="9" type="ORF">RclHR1_10090002</name>
</gene>
<dbReference type="InterPro" id="IPR029021">
    <property type="entry name" value="Prot-tyrosine_phosphatase-like"/>
</dbReference>
<dbReference type="GO" id="GO:0043409">
    <property type="term" value="P:negative regulation of MAPK cascade"/>
    <property type="evidence" value="ECO:0007669"/>
    <property type="project" value="TreeGrafter"/>
</dbReference>
<dbReference type="Proteomes" id="UP000247702">
    <property type="component" value="Unassembled WGS sequence"/>
</dbReference>
<keyword evidence="4" id="KW-0904">Protein phosphatase</keyword>
<dbReference type="InterPro" id="IPR036873">
    <property type="entry name" value="Rhodanese-like_dom_sf"/>
</dbReference>